<sequence>MTQAFTVSEEGLRLQLWVLDILNAISFTLLFYDYFITLEAEVTRFWQRGRKTTLASTLFFTNRYIALLGNFPVIVMYFWYSTPSESKTEFLTAGLSSCVLMPMAKLTAAILCLRTWAIYGRTRKMGIFLLALVFTTLALALFGTLHSLHAPDKVGSQSIYIGCVSPKGQIQSIGFLIAWGALAMFDCIIFALTMYWTWGHFKGMMGAKISRQHRGLSAVRILLRDESIHDLEEFHNLRQTNGLCGDRTHGHVNDRPANEPCQG</sequence>
<keyword evidence="1" id="KW-0472">Membrane</keyword>
<organism evidence="3 4">
    <name type="scientific">Mycena chlorophos</name>
    <name type="common">Agaric fungus</name>
    <name type="synonym">Agaricus chlorophos</name>
    <dbReference type="NCBI Taxonomy" id="658473"/>
    <lineage>
        <taxon>Eukaryota</taxon>
        <taxon>Fungi</taxon>
        <taxon>Dikarya</taxon>
        <taxon>Basidiomycota</taxon>
        <taxon>Agaricomycotina</taxon>
        <taxon>Agaricomycetes</taxon>
        <taxon>Agaricomycetidae</taxon>
        <taxon>Agaricales</taxon>
        <taxon>Marasmiineae</taxon>
        <taxon>Mycenaceae</taxon>
        <taxon>Mycena</taxon>
    </lineage>
</organism>
<gene>
    <name evidence="3" type="ORF">MCHLO_17412</name>
</gene>
<dbReference type="Proteomes" id="UP000815677">
    <property type="component" value="Unassembled WGS sequence"/>
</dbReference>
<keyword evidence="1" id="KW-1133">Transmembrane helix</keyword>
<feature type="transmembrane region" description="Helical" evidence="1">
    <location>
        <begin position="125"/>
        <end position="145"/>
    </location>
</feature>
<proteinExistence type="predicted"/>
<feature type="transmembrane region" description="Helical" evidence="1">
    <location>
        <begin position="176"/>
        <end position="198"/>
    </location>
</feature>
<reference evidence="3" key="1">
    <citation type="submission" date="2014-09" db="EMBL/GenBank/DDBJ databases">
        <title>Genome sequence of the luminous mushroom Mycena chlorophos for searching fungal bioluminescence genes.</title>
        <authorList>
            <person name="Tanaka Y."/>
            <person name="Kasuga D."/>
            <person name="Oba Y."/>
            <person name="Hase S."/>
            <person name="Sato K."/>
            <person name="Oba Y."/>
            <person name="Sakakibara Y."/>
        </authorList>
    </citation>
    <scope>NUCLEOTIDE SEQUENCE</scope>
</reference>
<feature type="transmembrane region" description="Helical" evidence="1">
    <location>
        <begin position="16"/>
        <end position="36"/>
    </location>
</feature>
<evidence type="ECO:0000256" key="1">
    <source>
        <dbReference type="SAM" id="Phobius"/>
    </source>
</evidence>
<evidence type="ECO:0000313" key="3">
    <source>
        <dbReference type="EMBL" id="GAT61388.1"/>
    </source>
</evidence>
<dbReference type="InterPro" id="IPR045340">
    <property type="entry name" value="DUF6533"/>
</dbReference>
<feature type="transmembrane region" description="Helical" evidence="1">
    <location>
        <begin position="92"/>
        <end position="113"/>
    </location>
</feature>
<feature type="domain" description="DUF6533" evidence="2">
    <location>
        <begin position="24"/>
        <end position="68"/>
    </location>
</feature>
<accession>A0ABQ0MDT2</accession>
<protein>
    <recommendedName>
        <fullName evidence="2">DUF6533 domain-containing protein</fullName>
    </recommendedName>
</protein>
<keyword evidence="4" id="KW-1185">Reference proteome</keyword>
<feature type="transmembrane region" description="Helical" evidence="1">
    <location>
        <begin position="57"/>
        <end position="80"/>
    </location>
</feature>
<keyword evidence="1" id="KW-0812">Transmembrane</keyword>
<dbReference type="EMBL" id="DF850028">
    <property type="protein sequence ID" value="GAT61388.1"/>
    <property type="molecule type" value="Genomic_DNA"/>
</dbReference>
<dbReference type="Pfam" id="PF20151">
    <property type="entry name" value="DUF6533"/>
    <property type="match status" value="1"/>
</dbReference>
<evidence type="ECO:0000259" key="2">
    <source>
        <dbReference type="Pfam" id="PF20151"/>
    </source>
</evidence>
<evidence type="ECO:0000313" key="4">
    <source>
        <dbReference type="Proteomes" id="UP000815677"/>
    </source>
</evidence>
<name>A0ABQ0MDT2_MYCCL</name>